<dbReference type="Proteomes" id="UP001152799">
    <property type="component" value="Chromosome 10"/>
</dbReference>
<dbReference type="AlphaFoldDB" id="A0A9N9MBI3"/>
<sequence>MLKWNIQHSRYSLDFGSMRMVIYRSKIIYESWDRRIYLMMVINKNEENENVWFLARKPLNDIPKSNTSREGDNNGLF</sequence>
<keyword evidence="2" id="KW-1185">Reference proteome</keyword>
<dbReference type="EMBL" id="OU892286">
    <property type="protein sequence ID" value="CAG9761428.1"/>
    <property type="molecule type" value="Genomic_DNA"/>
</dbReference>
<accession>A0A9N9MBI3</accession>
<gene>
    <name evidence="1" type="ORF">CEUTPL_LOCUS2131</name>
</gene>
<protein>
    <submittedName>
        <fullName evidence="1">Uncharacterized protein</fullName>
    </submittedName>
</protein>
<proteinExistence type="predicted"/>
<evidence type="ECO:0000313" key="2">
    <source>
        <dbReference type="Proteomes" id="UP001152799"/>
    </source>
</evidence>
<name>A0A9N9MBI3_9CUCU</name>
<organism evidence="1 2">
    <name type="scientific">Ceutorhynchus assimilis</name>
    <name type="common">cabbage seed weevil</name>
    <dbReference type="NCBI Taxonomy" id="467358"/>
    <lineage>
        <taxon>Eukaryota</taxon>
        <taxon>Metazoa</taxon>
        <taxon>Ecdysozoa</taxon>
        <taxon>Arthropoda</taxon>
        <taxon>Hexapoda</taxon>
        <taxon>Insecta</taxon>
        <taxon>Pterygota</taxon>
        <taxon>Neoptera</taxon>
        <taxon>Endopterygota</taxon>
        <taxon>Coleoptera</taxon>
        <taxon>Polyphaga</taxon>
        <taxon>Cucujiformia</taxon>
        <taxon>Curculionidae</taxon>
        <taxon>Ceutorhynchinae</taxon>
        <taxon>Ceutorhynchus</taxon>
    </lineage>
</organism>
<reference evidence="1" key="1">
    <citation type="submission" date="2022-01" db="EMBL/GenBank/DDBJ databases">
        <authorList>
            <person name="King R."/>
        </authorList>
    </citation>
    <scope>NUCLEOTIDE SEQUENCE</scope>
</reference>
<evidence type="ECO:0000313" key="1">
    <source>
        <dbReference type="EMBL" id="CAG9761428.1"/>
    </source>
</evidence>